<dbReference type="KEGG" id="nde:NIDE0062"/>
<evidence type="ECO:0000313" key="2">
    <source>
        <dbReference type="Proteomes" id="UP000001660"/>
    </source>
</evidence>
<name>D8P9E1_9BACT</name>
<proteinExistence type="predicted"/>
<organism evidence="1 2">
    <name type="scientific">Nitrospira defluvii</name>
    <dbReference type="NCBI Taxonomy" id="330214"/>
    <lineage>
        <taxon>Bacteria</taxon>
        <taxon>Pseudomonadati</taxon>
        <taxon>Nitrospirota</taxon>
        <taxon>Nitrospiria</taxon>
        <taxon>Nitrospirales</taxon>
        <taxon>Nitrospiraceae</taxon>
        <taxon>Nitrospira</taxon>
    </lineage>
</organism>
<gene>
    <name evidence="1" type="ORF">NIDE0062</name>
</gene>
<dbReference type="AlphaFoldDB" id="D8P9E1"/>
<evidence type="ECO:0000313" key="1">
    <source>
        <dbReference type="EMBL" id="CBK39850.1"/>
    </source>
</evidence>
<dbReference type="HOGENOM" id="CLU_2988098_0_0_0"/>
<keyword evidence="2" id="KW-1185">Reference proteome</keyword>
<dbReference type="EMBL" id="FP929003">
    <property type="protein sequence ID" value="CBK39850.1"/>
    <property type="molecule type" value="Genomic_DNA"/>
</dbReference>
<accession>D8P9E1</accession>
<sequence length="57" mass="6677">MYASDLRIAAAWPEDLFEHPQDLRPGYQPYAISYLLFSRCSSYRMGQEEASFHAYRA</sequence>
<dbReference type="Proteomes" id="UP000001660">
    <property type="component" value="Chromosome"/>
</dbReference>
<reference evidence="1 2" key="1">
    <citation type="journal article" date="2010" name="Proc. Natl. Acad. Sci. U.S.A.">
        <title>A Nitrospira metagenome illuminates the physiology and evolution of globally important nitrite-oxidizing bacteria.</title>
        <authorList>
            <person name="Lucker S."/>
            <person name="Wagner M."/>
            <person name="Maixner F."/>
            <person name="Pelletier E."/>
            <person name="Koch H."/>
            <person name="Vacherie B."/>
            <person name="Rattei T."/>
            <person name="Sinninghe Damste J."/>
            <person name="Spieck E."/>
            <person name="Le Paslier D."/>
            <person name="Daims H."/>
        </authorList>
    </citation>
    <scope>NUCLEOTIDE SEQUENCE [LARGE SCALE GENOMIC DNA]</scope>
</reference>
<protein>
    <submittedName>
        <fullName evidence="1">Uncharacterized protein</fullName>
    </submittedName>
</protein>